<dbReference type="UniPathway" id="UPA00232"/>
<accession>A0A813SPF3</accession>
<dbReference type="PANTHER" id="PTHR43464">
    <property type="entry name" value="METHYLTRANSFERASE"/>
    <property type="match status" value="1"/>
</dbReference>
<dbReference type="NCBIfam" id="TIGR01983">
    <property type="entry name" value="UbiG"/>
    <property type="match status" value="1"/>
</dbReference>
<keyword evidence="5" id="KW-0460">Magnesium</keyword>
<protein>
    <recommendedName>
        <fullName evidence="5">Ubiquinone biosynthesis O-methyltransferase, mitochondrial</fullName>
    </recommendedName>
    <alternativeName>
        <fullName evidence="5">3-demethylubiquinol 3-O-methyltransferase</fullName>
        <ecNumber evidence="5">2.1.1.64</ecNumber>
    </alternativeName>
    <alternativeName>
        <fullName evidence="5">3-demethylubiquinone 3-O-methyltransferase</fullName>
        <ecNumber evidence="5">2.1.1.-</ecNumber>
    </alternativeName>
    <alternativeName>
        <fullName evidence="5">Polyprenyldihydroxybenzoate methyltransferase</fullName>
        <ecNumber evidence="5">2.1.1.114</ecNumber>
    </alternativeName>
</protein>
<feature type="binding site" evidence="5">
    <location>
        <position position="28"/>
    </location>
    <ligand>
        <name>S-adenosyl-L-methionine</name>
        <dbReference type="ChEBI" id="CHEBI:59789"/>
    </ligand>
</feature>
<dbReference type="Pfam" id="PF08241">
    <property type="entry name" value="Methyltransf_11"/>
    <property type="match status" value="1"/>
</dbReference>
<comment type="similarity">
    <text evidence="5">Belongs to the class I-like SAM-binding methyltransferase superfamily. UbiG/COQ3 family.</text>
</comment>
<comment type="catalytic activity">
    <reaction evidence="5">
        <text>a 3,4-dihydroxy-5-(all-trans-polyprenyl)benzoate + S-adenosyl-L-methionine = a 4-hydroxy-3-methoxy-5-(all-trans-polyprenyl)benzoate + S-adenosyl-L-homocysteine + H(+)</text>
        <dbReference type="Rhea" id="RHEA:44452"/>
        <dbReference type="Rhea" id="RHEA-COMP:10930"/>
        <dbReference type="Rhea" id="RHEA-COMP:10931"/>
        <dbReference type="ChEBI" id="CHEBI:15378"/>
        <dbReference type="ChEBI" id="CHEBI:57856"/>
        <dbReference type="ChEBI" id="CHEBI:59789"/>
        <dbReference type="ChEBI" id="CHEBI:64694"/>
        <dbReference type="ChEBI" id="CHEBI:84443"/>
        <dbReference type="EC" id="2.1.1.114"/>
    </reaction>
</comment>
<comment type="cofactor">
    <cofactor evidence="5">
        <name>Mg(2+)</name>
        <dbReference type="ChEBI" id="CHEBI:18420"/>
    </cofactor>
</comment>
<dbReference type="InterPro" id="IPR013216">
    <property type="entry name" value="Methyltransf_11"/>
</dbReference>
<comment type="subcellular location">
    <subcellularLocation>
        <location evidence="5">Mitochondrion inner membrane</location>
        <topology evidence="5">Peripheral membrane protein</topology>
        <orientation evidence="5">Matrix side</orientation>
    </subcellularLocation>
</comment>
<dbReference type="Proteomes" id="UP000663879">
    <property type="component" value="Unassembled WGS sequence"/>
</dbReference>
<dbReference type="EMBL" id="CAJNOC010000738">
    <property type="protein sequence ID" value="CAF0797980.1"/>
    <property type="molecule type" value="Genomic_DNA"/>
</dbReference>
<evidence type="ECO:0000256" key="5">
    <source>
        <dbReference type="HAMAP-Rule" id="MF_03190"/>
    </source>
</evidence>
<name>A0A813SPF3_9BILA</name>
<reference evidence="7" key="1">
    <citation type="submission" date="2021-02" db="EMBL/GenBank/DDBJ databases">
        <authorList>
            <person name="Nowell W R."/>
        </authorList>
    </citation>
    <scope>NUCLEOTIDE SEQUENCE</scope>
    <source>
        <strain evidence="7">Ploen Becks lab</strain>
    </source>
</reference>
<keyword evidence="3 5" id="KW-0831">Ubiquinone biosynthesis</keyword>
<evidence type="ECO:0000256" key="3">
    <source>
        <dbReference type="ARBA" id="ARBA00022688"/>
    </source>
</evidence>
<comment type="function">
    <text evidence="5">O-methyltransferase required for two non-consecutive steps during ubiquinone biosynthesis. Catalyzes the 2 O-methylation of 3,4-dihydroxy-5-(all-trans-polyprenyl)benzoic acid into 4-hydroxy-3-methoxy-5-(all-trans-polyprenyl)benzoic acid. Also catalyzes the last step of ubiquinone biosynthesis by mediating methylation of 3-demethylubiquinone into ubiquinone. Also able to mediate the methylation of 3-demethylubiquinol into ubiquinol.</text>
</comment>
<feature type="binding site" evidence="5">
    <location>
        <position position="161"/>
    </location>
    <ligand>
        <name>S-adenosyl-L-methionine</name>
        <dbReference type="ChEBI" id="CHEBI:59789"/>
    </ligand>
</feature>
<keyword evidence="5" id="KW-0999">Mitochondrion inner membrane</keyword>
<evidence type="ECO:0000313" key="7">
    <source>
        <dbReference type="EMBL" id="CAF0797980.1"/>
    </source>
</evidence>
<comment type="pathway">
    <text evidence="5">Cofactor biosynthesis; ubiquinone biosynthesis.</text>
</comment>
<dbReference type="GO" id="GO:0031314">
    <property type="term" value="C:extrinsic component of mitochondrial inner membrane"/>
    <property type="evidence" value="ECO:0007669"/>
    <property type="project" value="UniProtKB-UniRule"/>
</dbReference>
<dbReference type="EC" id="2.1.1.64" evidence="5"/>
<dbReference type="CDD" id="cd02440">
    <property type="entry name" value="AdoMet_MTases"/>
    <property type="match status" value="1"/>
</dbReference>
<dbReference type="SUPFAM" id="SSF53335">
    <property type="entry name" value="S-adenosyl-L-methionine-dependent methyltransferases"/>
    <property type="match status" value="1"/>
</dbReference>
<keyword evidence="8" id="KW-1185">Reference proteome</keyword>
<comment type="catalytic activity">
    <reaction evidence="5">
        <text>a 3-demethylubiquinol + S-adenosyl-L-methionine = a ubiquinol + S-adenosyl-L-homocysteine + H(+)</text>
        <dbReference type="Rhea" id="RHEA:44380"/>
        <dbReference type="Rhea" id="RHEA-COMP:9566"/>
        <dbReference type="Rhea" id="RHEA-COMP:10914"/>
        <dbReference type="ChEBI" id="CHEBI:15378"/>
        <dbReference type="ChEBI" id="CHEBI:17976"/>
        <dbReference type="ChEBI" id="CHEBI:57856"/>
        <dbReference type="ChEBI" id="CHEBI:59789"/>
        <dbReference type="ChEBI" id="CHEBI:84422"/>
        <dbReference type="EC" id="2.1.1.64"/>
    </reaction>
</comment>
<keyword evidence="5" id="KW-0496">Mitochondrion</keyword>
<dbReference type="GO" id="GO:0010420">
    <property type="term" value="F:polyprenyldihydroxybenzoate methyltransferase activity"/>
    <property type="evidence" value="ECO:0007669"/>
    <property type="project" value="UniProtKB-UniRule"/>
</dbReference>
<feature type="binding site" evidence="5">
    <location>
        <position position="162"/>
    </location>
    <ligand>
        <name>Mg(2+)</name>
        <dbReference type="ChEBI" id="CHEBI:18420"/>
    </ligand>
</feature>
<keyword evidence="5" id="KW-0472">Membrane</keyword>
<comment type="caution">
    <text evidence="7">The sequence shown here is derived from an EMBL/GenBank/DDBJ whole genome shotgun (WGS) entry which is preliminary data.</text>
</comment>
<organism evidence="7 8">
    <name type="scientific">Brachionus calyciflorus</name>
    <dbReference type="NCBI Taxonomy" id="104777"/>
    <lineage>
        <taxon>Eukaryota</taxon>
        <taxon>Metazoa</taxon>
        <taxon>Spiralia</taxon>
        <taxon>Gnathifera</taxon>
        <taxon>Rotifera</taxon>
        <taxon>Eurotatoria</taxon>
        <taxon>Monogononta</taxon>
        <taxon>Pseudotrocha</taxon>
        <taxon>Ploima</taxon>
        <taxon>Brachionidae</taxon>
        <taxon>Brachionus</taxon>
    </lineage>
</organism>
<feature type="binding site" evidence="5">
    <location>
        <position position="104"/>
    </location>
    <ligand>
        <name>S-adenosyl-L-methionine</name>
        <dbReference type="ChEBI" id="CHEBI:59789"/>
    </ligand>
</feature>
<dbReference type="OrthoDB" id="3265906at2759"/>
<evidence type="ECO:0000256" key="2">
    <source>
        <dbReference type="ARBA" id="ARBA00022679"/>
    </source>
</evidence>
<dbReference type="EC" id="2.1.1.-" evidence="5"/>
<gene>
    <name evidence="7" type="ORF">OXX778_LOCUS6315</name>
</gene>
<feature type="binding site" evidence="5">
    <location>
        <position position="83"/>
    </location>
    <ligand>
        <name>S-adenosyl-L-methionine</name>
        <dbReference type="ChEBI" id="CHEBI:59789"/>
    </ligand>
</feature>
<dbReference type="InterPro" id="IPR010233">
    <property type="entry name" value="UbiG_MeTrfase"/>
</dbReference>
<comment type="catalytic activity">
    <reaction evidence="5">
        <text>a 3-demethylubiquinone + S-adenosyl-L-methionine = a ubiquinone + S-adenosyl-L-homocysteine</text>
        <dbReference type="Rhea" id="RHEA:81215"/>
        <dbReference type="Rhea" id="RHEA-COMP:9565"/>
        <dbReference type="Rhea" id="RHEA-COMP:19654"/>
        <dbReference type="ChEBI" id="CHEBI:16389"/>
        <dbReference type="ChEBI" id="CHEBI:57856"/>
        <dbReference type="ChEBI" id="CHEBI:59789"/>
        <dbReference type="ChEBI" id="CHEBI:231825"/>
    </reaction>
</comment>
<dbReference type="Gene3D" id="3.40.50.150">
    <property type="entry name" value="Vaccinia Virus protein VP39"/>
    <property type="match status" value="1"/>
</dbReference>
<evidence type="ECO:0000256" key="4">
    <source>
        <dbReference type="ARBA" id="ARBA00022691"/>
    </source>
</evidence>
<evidence type="ECO:0000256" key="1">
    <source>
        <dbReference type="ARBA" id="ARBA00022603"/>
    </source>
</evidence>
<feature type="binding site" evidence="5">
    <location>
        <position position="165"/>
    </location>
    <ligand>
        <name>Mg(2+)</name>
        <dbReference type="ChEBI" id="CHEBI:18420"/>
    </ligand>
</feature>
<feature type="domain" description="Methyltransferase type 11" evidence="6">
    <location>
        <begin position="80"/>
        <end position="188"/>
    </location>
</feature>
<keyword evidence="2 5" id="KW-0808">Transferase</keyword>
<evidence type="ECO:0000259" key="6">
    <source>
        <dbReference type="Pfam" id="PF08241"/>
    </source>
</evidence>
<feature type="binding site" evidence="5">
    <location>
        <position position="166"/>
    </location>
    <ligand>
        <name>Mg(2+)</name>
        <dbReference type="ChEBI" id="CHEBI:18420"/>
    </ligand>
</feature>
<comment type="subunit">
    <text evidence="5">Component of a multi-subunit COQ enzyme complex.</text>
</comment>
<dbReference type="InterPro" id="IPR029063">
    <property type="entry name" value="SAM-dependent_MTases_sf"/>
</dbReference>
<dbReference type="GO" id="GO:0061542">
    <property type="term" value="F:3-demethylubiquinol 3-O-methyltransferase activity"/>
    <property type="evidence" value="ECO:0007669"/>
    <property type="project" value="UniProtKB-UniRule"/>
</dbReference>
<keyword evidence="1 5" id="KW-0489">Methyltransferase</keyword>
<keyword evidence="5" id="KW-0479">Metal-binding</keyword>
<sequence>MRQFRMMSESWWIEHGEYEPLHQLNLLRVPLVRDVMINYRESLPQNERDNILTYTNEKKEKKLYTKEELEREPLLGLNIIDIGCGGGLFSEPLARLGAQVTSIDACKENIIAAQMRVQSQQEKLGVENCKFYDRLRYINCTVEDLVAVEENFNYFDAIVCSEVVEHVNNLNEFISNSVKLLKNQGFAFYTTINRTPDSYLSTIFAAENILRLVPKGTHSWEKFVKPEELKEILAKNEVSTKFEMGMMYNLLTKNWCWTEYKRNNYALYAQKFQTNIK</sequence>
<dbReference type="GO" id="GO:0046872">
    <property type="term" value="F:metal ion binding"/>
    <property type="evidence" value="ECO:0007669"/>
    <property type="project" value="UniProtKB-KW"/>
</dbReference>
<dbReference type="HAMAP" id="MF_00472">
    <property type="entry name" value="UbiG"/>
    <property type="match status" value="1"/>
</dbReference>
<dbReference type="GO" id="GO:0032259">
    <property type="term" value="P:methylation"/>
    <property type="evidence" value="ECO:0007669"/>
    <property type="project" value="UniProtKB-KW"/>
</dbReference>
<dbReference type="PANTHER" id="PTHR43464:SF19">
    <property type="entry name" value="UBIQUINONE BIOSYNTHESIS O-METHYLTRANSFERASE, MITOCHONDRIAL"/>
    <property type="match status" value="1"/>
</dbReference>
<dbReference type="AlphaFoldDB" id="A0A813SPF3"/>
<proteinExistence type="inferred from homology"/>
<dbReference type="EC" id="2.1.1.114" evidence="5"/>
<keyword evidence="4 5" id="KW-0949">S-adenosyl-L-methionine</keyword>
<evidence type="ECO:0000313" key="8">
    <source>
        <dbReference type="Proteomes" id="UP000663879"/>
    </source>
</evidence>